<accession>A0A6I3KDT5</accession>
<dbReference type="Pfam" id="PF04977">
    <property type="entry name" value="DivIC"/>
    <property type="match status" value="1"/>
</dbReference>
<sequence length="87" mass="9841">MLLCLGLTAYFVHHAINGRHGFEARSRLIERSALLEFEIKSLEAVRAKLERDVALLSPEKPDSDLVEEVAREVLGFVRPDDAVLIER</sequence>
<organism evidence="1 2">
    <name type="scientific">Hyphomicrobium album</name>
    <dbReference type="NCBI Taxonomy" id="2665159"/>
    <lineage>
        <taxon>Bacteria</taxon>
        <taxon>Pseudomonadati</taxon>
        <taxon>Pseudomonadota</taxon>
        <taxon>Alphaproteobacteria</taxon>
        <taxon>Hyphomicrobiales</taxon>
        <taxon>Hyphomicrobiaceae</taxon>
        <taxon>Hyphomicrobium</taxon>
    </lineage>
</organism>
<dbReference type="EMBL" id="WMBQ01000001">
    <property type="protein sequence ID" value="MTD93024.1"/>
    <property type="molecule type" value="Genomic_DNA"/>
</dbReference>
<name>A0A6I3KDT5_9HYPH</name>
<gene>
    <name evidence="1" type="ORF">GIW81_01605</name>
</gene>
<keyword evidence="2" id="KW-1185">Reference proteome</keyword>
<reference evidence="1 2" key="1">
    <citation type="submission" date="2019-11" db="EMBL/GenBank/DDBJ databases">
        <title>Identification of a novel strain.</title>
        <authorList>
            <person name="Xu Q."/>
            <person name="Wang G."/>
        </authorList>
    </citation>
    <scope>NUCLEOTIDE SEQUENCE [LARGE SCALE GENOMIC DNA]</scope>
    <source>
        <strain evidence="2">xq</strain>
    </source>
</reference>
<proteinExistence type="predicted"/>
<dbReference type="AlphaFoldDB" id="A0A6I3KDT5"/>
<evidence type="ECO:0000313" key="1">
    <source>
        <dbReference type="EMBL" id="MTD93024.1"/>
    </source>
</evidence>
<evidence type="ECO:0008006" key="3">
    <source>
        <dbReference type="Google" id="ProtNLM"/>
    </source>
</evidence>
<protein>
    <recommendedName>
        <fullName evidence="3">Septum formation initiator</fullName>
    </recommendedName>
</protein>
<evidence type="ECO:0000313" key="2">
    <source>
        <dbReference type="Proteomes" id="UP000440694"/>
    </source>
</evidence>
<dbReference type="Proteomes" id="UP000440694">
    <property type="component" value="Unassembled WGS sequence"/>
</dbReference>
<dbReference type="InterPro" id="IPR007060">
    <property type="entry name" value="FtsL/DivIC"/>
</dbReference>
<comment type="caution">
    <text evidence="1">The sequence shown here is derived from an EMBL/GenBank/DDBJ whole genome shotgun (WGS) entry which is preliminary data.</text>
</comment>